<accession>A0A1F5YP37</accession>
<dbReference type="EMBL" id="MFIX01000200">
    <property type="protein sequence ID" value="OGG01971.1"/>
    <property type="molecule type" value="Genomic_DNA"/>
</dbReference>
<name>A0A1F5YP37_9BACT</name>
<evidence type="ECO:0000313" key="2">
    <source>
        <dbReference type="Proteomes" id="UP000179129"/>
    </source>
</evidence>
<protein>
    <submittedName>
        <fullName evidence="1">Uncharacterized protein</fullName>
    </submittedName>
</protein>
<dbReference type="Proteomes" id="UP000179129">
    <property type="component" value="Unassembled WGS sequence"/>
</dbReference>
<comment type="caution">
    <text evidence="1">The sequence shown here is derived from an EMBL/GenBank/DDBJ whole genome shotgun (WGS) entry which is preliminary data.</text>
</comment>
<reference evidence="1 2" key="1">
    <citation type="journal article" date="2016" name="Nat. Commun.">
        <title>Thousands of microbial genomes shed light on interconnected biogeochemical processes in an aquifer system.</title>
        <authorList>
            <person name="Anantharaman K."/>
            <person name="Brown C.T."/>
            <person name="Hug L.A."/>
            <person name="Sharon I."/>
            <person name="Castelle C.J."/>
            <person name="Probst A.J."/>
            <person name="Thomas B.C."/>
            <person name="Singh A."/>
            <person name="Wilkins M.J."/>
            <person name="Karaoz U."/>
            <person name="Brodie E.L."/>
            <person name="Williams K.H."/>
            <person name="Hubbard S.S."/>
            <person name="Banfield J.F."/>
        </authorList>
    </citation>
    <scope>NUCLEOTIDE SEQUENCE [LARGE SCALE GENOMIC DNA]</scope>
</reference>
<dbReference type="AlphaFoldDB" id="A0A1F5YP37"/>
<proteinExistence type="predicted"/>
<gene>
    <name evidence="1" type="ORF">A3F83_08685</name>
</gene>
<evidence type="ECO:0000313" key="1">
    <source>
        <dbReference type="EMBL" id="OGG01971.1"/>
    </source>
</evidence>
<organism evidence="1 2">
    <name type="scientific">Candidatus Glassbacteria bacterium RIFCSPLOWO2_12_FULL_58_11</name>
    <dbReference type="NCBI Taxonomy" id="1817867"/>
    <lineage>
        <taxon>Bacteria</taxon>
        <taxon>Candidatus Glassiibacteriota</taxon>
    </lineage>
</organism>
<sequence>MYAYQEIYNLTPDNDGNYNYRLTYTISTIELERNFFAKVFDSFKYLVGAGPSKEKVVLAVDKKTAPLEEKMVQEDLAIDLSDRDNGLYELSIRVEDLNKDGRSFKRNTRFFVRK</sequence>